<gene>
    <name evidence="1" type="ORF">FC093_03240</name>
</gene>
<name>A0A4U3LBA1_9BACT</name>
<sequence>MASLAQTNAFTLKECWITGGTGIGAATQNTKSVGQDMWVQLAYRLSERISIATEFENINYKQRGYYKNLPVEPNEVNVLDNNFSLLFKYHLPLKSKLKVAAASGWTYAIRQNDYYIFEDDGVVQHTFKNVTSFSDYSIPLLLEIEYPISKTIHNHARGKYNLLRQNGSTYSTGLGLSLKL</sequence>
<dbReference type="Proteomes" id="UP000305848">
    <property type="component" value="Unassembled WGS sequence"/>
</dbReference>
<dbReference type="EMBL" id="SZQL01000001">
    <property type="protein sequence ID" value="TKK72039.1"/>
    <property type="molecule type" value="Genomic_DNA"/>
</dbReference>
<evidence type="ECO:0000313" key="1">
    <source>
        <dbReference type="EMBL" id="TKK72039.1"/>
    </source>
</evidence>
<dbReference type="RefSeq" id="WP_137260279.1">
    <property type="nucleotide sequence ID" value="NZ_SZQL01000001.1"/>
</dbReference>
<evidence type="ECO:0000313" key="2">
    <source>
        <dbReference type="Proteomes" id="UP000305848"/>
    </source>
</evidence>
<protein>
    <recommendedName>
        <fullName evidence="3">Outer membrane protein beta-barrel domain-containing protein</fullName>
    </recommendedName>
</protein>
<reference evidence="1 2" key="1">
    <citation type="submission" date="2019-05" db="EMBL/GenBank/DDBJ databases">
        <title>Panacibacter sp. strain 17mud1-8 Genome sequencing and assembly.</title>
        <authorList>
            <person name="Chhetri G."/>
        </authorList>
    </citation>
    <scope>NUCLEOTIDE SEQUENCE [LARGE SCALE GENOMIC DNA]</scope>
    <source>
        <strain evidence="1 2">17mud1-8</strain>
    </source>
</reference>
<organism evidence="1 2">
    <name type="scientific">Ilyomonas limi</name>
    <dbReference type="NCBI Taxonomy" id="2575867"/>
    <lineage>
        <taxon>Bacteria</taxon>
        <taxon>Pseudomonadati</taxon>
        <taxon>Bacteroidota</taxon>
        <taxon>Chitinophagia</taxon>
        <taxon>Chitinophagales</taxon>
        <taxon>Chitinophagaceae</taxon>
        <taxon>Ilyomonas</taxon>
    </lineage>
</organism>
<accession>A0A4U3LBA1</accession>
<dbReference type="AlphaFoldDB" id="A0A4U3LBA1"/>
<comment type="caution">
    <text evidence="1">The sequence shown here is derived from an EMBL/GenBank/DDBJ whole genome shotgun (WGS) entry which is preliminary data.</text>
</comment>
<keyword evidence="2" id="KW-1185">Reference proteome</keyword>
<proteinExistence type="predicted"/>
<evidence type="ECO:0008006" key="3">
    <source>
        <dbReference type="Google" id="ProtNLM"/>
    </source>
</evidence>